<comment type="caution">
    <text evidence="1">The sequence shown here is derived from an EMBL/GenBank/DDBJ whole genome shotgun (WGS) entry which is preliminary data.</text>
</comment>
<gene>
    <name evidence="1" type="ORF">P4447_12330</name>
</gene>
<sequence length="43" mass="4803">MAAVFIFKDRSFILFVGTLTKTPELIDRFGFHKGNEGQSLKAA</sequence>
<name>A0ABU6NAI9_9BACI</name>
<proteinExistence type="predicted"/>
<dbReference type="Proteomes" id="UP001330749">
    <property type="component" value="Unassembled WGS sequence"/>
</dbReference>
<protein>
    <submittedName>
        <fullName evidence="1">Uncharacterized protein</fullName>
    </submittedName>
</protein>
<dbReference type="EMBL" id="JARMQG010000153">
    <property type="protein sequence ID" value="MED3563222.1"/>
    <property type="molecule type" value="Genomic_DNA"/>
</dbReference>
<dbReference type="RefSeq" id="WP_327968259.1">
    <property type="nucleotide sequence ID" value="NZ_JARMQG010000153.1"/>
</dbReference>
<organism evidence="1 2">
    <name type="scientific">Bacillus xiapuensis</name>
    <dbReference type="NCBI Taxonomy" id="2014075"/>
    <lineage>
        <taxon>Bacteria</taxon>
        <taxon>Bacillati</taxon>
        <taxon>Bacillota</taxon>
        <taxon>Bacilli</taxon>
        <taxon>Bacillales</taxon>
        <taxon>Bacillaceae</taxon>
        <taxon>Bacillus</taxon>
    </lineage>
</organism>
<evidence type="ECO:0000313" key="2">
    <source>
        <dbReference type="Proteomes" id="UP001330749"/>
    </source>
</evidence>
<keyword evidence="2" id="KW-1185">Reference proteome</keyword>
<reference evidence="1 2" key="1">
    <citation type="submission" date="2023-03" db="EMBL/GenBank/DDBJ databases">
        <title>Bacillus Genome Sequencing.</title>
        <authorList>
            <person name="Dunlap C."/>
        </authorList>
    </citation>
    <scope>NUCLEOTIDE SEQUENCE [LARGE SCALE GENOMIC DNA]</scope>
    <source>
        <strain evidence="1 2">B-14544</strain>
    </source>
</reference>
<evidence type="ECO:0000313" key="1">
    <source>
        <dbReference type="EMBL" id="MED3563222.1"/>
    </source>
</evidence>
<accession>A0ABU6NAI9</accession>